<feature type="domain" description="SLH" evidence="3">
    <location>
        <begin position="1218"/>
        <end position="1274"/>
    </location>
</feature>
<dbReference type="Gene3D" id="3.40.630.10">
    <property type="entry name" value="Zn peptidases"/>
    <property type="match status" value="1"/>
</dbReference>
<feature type="chain" id="PRO_5035220881" evidence="2">
    <location>
        <begin position="32"/>
        <end position="1274"/>
    </location>
</feature>
<keyword evidence="1" id="KW-0677">Repeat</keyword>
<dbReference type="EMBL" id="JACOPP010000008">
    <property type="protein sequence ID" value="MBC5733606.1"/>
    <property type="molecule type" value="Genomic_DNA"/>
</dbReference>
<keyword evidence="2" id="KW-0732">Signal</keyword>
<dbReference type="CDD" id="cd06244">
    <property type="entry name" value="M14-like"/>
    <property type="match status" value="1"/>
</dbReference>
<dbReference type="PROSITE" id="PS51272">
    <property type="entry name" value="SLH"/>
    <property type="match status" value="3"/>
</dbReference>
<proteinExistence type="predicted"/>
<dbReference type="AlphaFoldDB" id="A0A8J6J6I7"/>
<protein>
    <submittedName>
        <fullName evidence="4">S-layer homology domain-containing protein</fullName>
    </submittedName>
</protein>
<name>A0A8J6J6I7_9FIRM</name>
<evidence type="ECO:0000313" key="5">
    <source>
        <dbReference type="Proteomes" id="UP000661435"/>
    </source>
</evidence>
<comment type="caution">
    <text evidence="4">The sequence shown here is derived from an EMBL/GenBank/DDBJ whole genome shotgun (WGS) entry which is preliminary data.</text>
</comment>
<feature type="domain" description="SLH" evidence="3">
    <location>
        <begin position="1091"/>
        <end position="1149"/>
    </location>
</feature>
<evidence type="ECO:0000256" key="1">
    <source>
        <dbReference type="ARBA" id="ARBA00022737"/>
    </source>
</evidence>
<feature type="domain" description="SLH" evidence="3">
    <location>
        <begin position="1150"/>
        <end position="1213"/>
    </location>
</feature>
<dbReference type="SUPFAM" id="SSF53187">
    <property type="entry name" value="Zn-dependent exopeptidases"/>
    <property type="match status" value="1"/>
</dbReference>
<dbReference type="InterPro" id="IPR001119">
    <property type="entry name" value="SLH_dom"/>
</dbReference>
<organism evidence="4 5">
    <name type="scientific">Lawsonibacter hominis</name>
    <dbReference type="NCBI Taxonomy" id="2763053"/>
    <lineage>
        <taxon>Bacteria</taxon>
        <taxon>Bacillati</taxon>
        <taxon>Bacillota</taxon>
        <taxon>Clostridia</taxon>
        <taxon>Eubacteriales</taxon>
        <taxon>Oscillospiraceae</taxon>
        <taxon>Lawsonibacter</taxon>
    </lineage>
</organism>
<keyword evidence="5" id="KW-1185">Reference proteome</keyword>
<feature type="signal peptide" evidence="2">
    <location>
        <begin position="1"/>
        <end position="31"/>
    </location>
</feature>
<gene>
    <name evidence="4" type="ORF">H8S57_07670</name>
</gene>
<evidence type="ECO:0000259" key="3">
    <source>
        <dbReference type="PROSITE" id="PS51272"/>
    </source>
</evidence>
<evidence type="ECO:0000256" key="2">
    <source>
        <dbReference type="SAM" id="SignalP"/>
    </source>
</evidence>
<reference evidence="4" key="1">
    <citation type="submission" date="2020-08" db="EMBL/GenBank/DDBJ databases">
        <title>Genome public.</title>
        <authorList>
            <person name="Liu C."/>
            <person name="Sun Q."/>
        </authorList>
    </citation>
    <scope>NUCLEOTIDE SEQUENCE</scope>
    <source>
        <strain evidence="4">NSJ-51</strain>
    </source>
</reference>
<dbReference type="Pfam" id="PF00395">
    <property type="entry name" value="SLH"/>
    <property type="match status" value="3"/>
</dbReference>
<dbReference type="Proteomes" id="UP000661435">
    <property type="component" value="Unassembled WGS sequence"/>
</dbReference>
<dbReference type="RefSeq" id="WP_186907500.1">
    <property type="nucleotide sequence ID" value="NZ_JACOPP010000008.1"/>
</dbReference>
<accession>A0A8J6J6I7</accession>
<evidence type="ECO:0000313" key="4">
    <source>
        <dbReference type="EMBL" id="MBC5733606.1"/>
    </source>
</evidence>
<sequence length="1274" mass="135216">MKKLLSLQSRLLSVWTAAALLVSLCAVPAYAAEETAAPAGSVTNVSEDGGEDCINLSAARSFQARIPVSMTEEAAAQAAGKAEWSLLRDSGKAYLDPVLYPNQTAGGGLSDWVCSDGETPFFTNVVSFAETVDGQVYLSVSFDSVCYFGSDASVPHSNGGAYLDVCGYFRLTALVDGKALGSAPVKITPYDNFHTMPEIYAQIDAMVSYAAENTDLYVEKRSMGKSQGDNGLEPLDMPYLIVAKNPDAVAKWQSIQEEAEHDPSALIAKLEAGTLGDYQVPVLYSNVHANEAAASDGILKFAWMLLEAAAGDGKLDYDRLTGFTAEGEAELAAQMGPVGAEGSVAVPDLVADTATYLGYLKGEGLNVSGVVDLAKYYTIETETVDVDELLSDVFFLIVPEENVEGRTYLTRTSSGGFDLNRDNSFQTQAETQNMTQLIAAWNPVSFTEFHGRVKQFQCEPCDPPHEPNFEYDLLAEHLMAGGEALGIAAVANNDGYNSYVIPQRDYLSYTGAKAADGADQTCWYDPWDDMSTSYTPQYAMLHGTVAYTVEVPAYNDDVAAAVAYGQLGQSAYIAENKQEYLLAQTKIFERGVTNANSDAYELVGQWFCDQYDVEGAEAELFRPEYDGAGQNGNFYPECYIIPLDGANQSNLQAAADMMEWLSRNDVKILVSETAFSYSGVRYPAGTMVVSLYQAKRSVANGALYDGTVITGWPVLYSEGITAFAKTRGFDMVTCAEPAAYRTIRAACGDWMDHADCVRYLANVTSSFTGVEGAKVILSNASEDSTAAVNALLQAGKGVGMILSGEQAGSFLCDYSDWRSVCTQYRLSGAGVAEADAPLSLTITKAPVVYISGKPSDSRTGFVKTSLVSGSYQYNYDRQAMELLGFQVTDDASLATLVIGAAALDEAGLAAVENGAAYIGYGSNAISAITGYTDRRGNQIPGCLLSTGSLVRETVSSESMDALAYVTYPTQSLITASYVSEGDELLYGYGAGYFSAIPEGAQVLIRLDGAREPLEGFLVGGGEHYDDFLDNSIQAISYQKDGLNLALFANTLTNKLHQRDEFNFISNMAFSSLLGGVYAGSVKTAGDAKALADAKYTDVGGGDWYAEAVGQATAQGLFTGTSGTTFAPAGTTTRGMLVTVLHRLSGLPEAEAASFTDVAADSYCADAVAWAAEHGVTSGTSAAAFSPNAALTREQAVTMLYRYAQAAGADVSVEADADLLRYADAGQISAFALPAMQWACGSGVLTGNGAGALNPQGTASRAELATLILRAAELF</sequence>